<dbReference type="EMBL" id="DSMG01000194">
    <property type="protein sequence ID" value="HDX33528.1"/>
    <property type="molecule type" value="Genomic_DNA"/>
</dbReference>
<name>A0A7C1JYS7_9CHLR</name>
<accession>A0A7C1JYS7</accession>
<dbReference type="AlphaFoldDB" id="A0A7C1JYS7"/>
<sequence>MTPETTPETKAVCPFCGILAGVEPGTVIVRDEQKQFALIKSIHPESVVHWLAVPFEHSESTELYERQNAGRFIDLFEWAVAQAKRLAAEEPYLEKGFTLKTHFGSFETIPPSENSYPGHRVKPLR</sequence>
<gene>
    <name evidence="1" type="ORF">ENQ20_18890</name>
</gene>
<comment type="caution">
    <text evidence="1">The sequence shown here is derived from an EMBL/GenBank/DDBJ whole genome shotgun (WGS) entry which is preliminary data.</text>
</comment>
<evidence type="ECO:0000313" key="1">
    <source>
        <dbReference type="EMBL" id="HDX33528.1"/>
    </source>
</evidence>
<evidence type="ECO:0008006" key="2">
    <source>
        <dbReference type="Google" id="ProtNLM"/>
    </source>
</evidence>
<protein>
    <recommendedName>
        <fullName evidence="2">HIT domain-containing protein</fullName>
    </recommendedName>
</protein>
<dbReference type="SUPFAM" id="SSF54197">
    <property type="entry name" value="HIT-like"/>
    <property type="match status" value="1"/>
</dbReference>
<dbReference type="Gene3D" id="3.30.428.10">
    <property type="entry name" value="HIT-like"/>
    <property type="match status" value="1"/>
</dbReference>
<dbReference type="InterPro" id="IPR036265">
    <property type="entry name" value="HIT-like_sf"/>
</dbReference>
<proteinExistence type="predicted"/>
<reference evidence="1" key="1">
    <citation type="journal article" date="2020" name="mSystems">
        <title>Genome- and Community-Level Interaction Insights into Carbon Utilization and Element Cycling Functions of Hydrothermarchaeota in Hydrothermal Sediment.</title>
        <authorList>
            <person name="Zhou Z."/>
            <person name="Liu Y."/>
            <person name="Xu W."/>
            <person name="Pan J."/>
            <person name="Luo Z.H."/>
            <person name="Li M."/>
        </authorList>
    </citation>
    <scope>NUCLEOTIDE SEQUENCE [LARGE SCALE GENOMIC DNA]</scope>
    <source>
        <strain evidence="1">SpSt-289</strain>
    </source>
</reference>
<organism evidence="1">
    <name type="scientific">Caldilinea aerophila</name>
    <dbReference type="NCBI Taxonomy" id="133453"/>
    <lineage>
        <taxon>Bacteria</taxon>
        <taxon>Bacillati</taxon>
        <taxon>Chloroflexota</taxon>
        <taxon>Caldilineae</taxon>
        <taxon>Caldilineales</taxon>
        <taxon>Caldilineaceae</taxon>
        <taxon>Caldilinea</taxon>
    </lineage>
</organism>